<gene>
    <name evidence="2" type="ORF">BECKTC1821E_GA0114239_10147</name>
</gene>
<evidence type="ECO:0000313" key="2">
    <source>
        <dbReference type="EMBL" id="VFK41759.1"/>
    </source>
</evidence>
<dbReference type="AlphaFoldDB" id="A0A450YJQ8"/>
<proteinExistence type="predicted"/>
<name>A0A450YJQ8_9GAMM</name>
<accession>A0A450YJQ8</accession>
<protein>
    <submittedName>
        <fullName evidence="2">Uncharacterized protein</fullName>
    </submittedName>
</protein>
<feature type="region of interest" description="Disordered" evidence="1">
    <location>
        <begin position="47"/>
        <end position="75"/>
    </location>
</feature>
<dbReference type="EMBL" id="CAADFT010000014">
    <property type="protein sequence ID" value="VFK41759.1"/>
    <property type="molecule type" value="Genomic_DNA"/>
</dbReference>
<feature type="compositionally biased region" description="Basic and acidic residues" evidence="1">
    <location>
        <begin position="49"/>
        <end position="65"/>
    </location>
</feature>
<organism evidence="2">
    <name type="scientific">Candidatus Kentrum sp. TC</name>
    <dbReference type="NCBI Taxonomy" id="2126339"/>
    <lineage>
        <taxon>Bacteria</taxon>
        <taxon>Pseudomonadati</taxon>
        <taxon>Pseudomonadota</taxon>
        <taxon>Gammaproteobacteria</taxon>
        <taxon>Candidatus Kentrum</taxon>
    </lineage>
</organism>
<evidence type="ECO:0000256" key="1">
    <source>
        <dbReference type="SAM" id="MobiDB-lite"/>
    </source>
</evidence>
<reference evidence="2" key="1">
    <citation type="submission" date="2019-02" db="EMBL/GenBank/DDBJ databases">
        <authorList>
            <person name="Gruber-Vodicka R. H."/>
            <person name="Seah K. B. B."/>
        </authorList>
    </citation>
    <scope>NUCLEOTIDE SEQUENCE</scope>
    <source>
        <strain evidence="2">BECK_BZ125</strain>
    </source>
</reference>
<sequence length="148" mass="16693">MLHSVPCLANSREERQARFEFQSLARLSKAFHEVEGVSIELGPVLSRASADEKDLPRSRLDEAKRNSGLKQSTREPLEIDVNYANAYEIQVSASKMGRTGACARIHPPFLSRGEALTCSPGDRRGLHKLQPEGWRFEQNQRMLRASYP</sequence>